<comment type="caution">
    <text evidence="1">The sequence shown here is derived from an EMBL/GenBank/DDBJ whole genome shotgun (WGS) entry which is preliminary data.</text>
</comment>
<sequence>MHHGGGDQGTLLSHFRRLEIPRFYGTKYESWIFAIQEYFDLLQRNEDQRLRVVGFNLEGAATAWFRWMSRNKLITSWEGFLGSVHNRFGPCKYEDPLGTLSKLLQTGTVAQYQSGKPPLLPTPIESTNTNTKPLAIKWISPEERQEQLNKGLCFNCDSKWMRGHKCPDKFLFHMAEEDDDPSHEIPADQAYYLEDKVNFKGEGYVTAEDKGEDEPRGYRLPLLGTRIL</sequence>
<accession>A0A699J1X9</accession>
<evidence type="ECO:0000313" key="1">
    <source>
        <dbReference type="EMBL" id="GFA05078.1"/>
    </source>
</evidence>
<protein>
    <submittedName>
        <fullName evidence="1">Retrovirus-related Pol polyprotein from transposon opus</fullName>
    </submittedName>
</protein>
<dbReference type="EMBL" id="BKCJ010361350">
    <property type="protein sequence ID" value="GFA05078.1"/>
    <property type="molecule type" value="Genomic_DNA"/>
</dbReference>
<name>A0A699J1X9_TANCI</name>
<organism evidence="1">
    <name type="scientific">Tanacetum cinerariifolium</name>
    <name type="common">Dalmatian daisy</name>
    <name type="synonym">Chrysanthemum cinerariifolium</name>
    <dbReference type="NCBI Taxonomy" id="118510"/>
    <lineage>
        <taxon>Eukaryota</taxon>
        <taxon>Viridiplantae</taxon>
        <taxon>Streptophyta</taxon>
        <taxon>Embryophyta</taxon>
        <taxon>Tracheophyta</taxon>
        <taxon>Spermatophyta</taxon>
        <taxon>Magnoliopsida</taxon>
        <taxon>eudicotyledons</taxon>
        <taxon>Gunneridae</taxon>
        <taxon>Pentapetalae</taxon>
        <taxon>asterids</taxon>
        <taxon>campanulids</taxon>
        <taxon>Asterales</taxon>
        <taxon>Asteraceae</taxon>
        <taxon>Asteroideae</taxon>
        <taxon>Anthemideae</taxon>
        <taxon>Anthemidinae</taxon>
        <taxon>Tanacetum</taxon>
    </lineage>
</organism>
<reference evidence="1" key="1">
    <citation type="journal article" date="2019" name="Sci. Rep.">
        <title>Draft genome of Tanacetum cinerariifolium, the natural source of mosquito coil.</title>
        <authorList>
            <person name="Yamashiro T."/>
            <person name="Shiraishi A."/>
            <person name="Satake H."/>
            <person name="Nakayama K."/>
        </authorList>
    </citation>
    <scope>NUCLEOTIDE SEQUENCE</scope>
</reference>
<gene>
    <name evidence="1" type="ORF">Tci_577050</name>
</gene>
<proteinExistence type="predicted"/>
<dbReference type="AlphaFoldDB" id="A0A699J1X9"/>